<dbReference type="RefSeq" id="WP_197534722.1">
    <property type="nucleotide sequence ID" value="NZ_CP036276.1"/>
</dbReference>
<accession>A0A517ZKR7</accession>
<sequence>MESANAKPTIRILHHMARSGGTIISRCLGSMQGVTLLSEVSPVPYREITPATIGSCIQFHPILQAYKWHELFTVEEAEMLTVQTSLDYATLIELVHHRCAARGQTLLLRDWSHADFTAHPPFPAPTYKLSIVEALQDRFDIRHTASVRHPIDQWLSLRRLAVIDGHVSLAQYLTGYRHFAEKCVEMEFVRYDDLVDSPTTEIQKLCQRLDLQYDPSFETEWVKYSKVTGDMNQNRAETAIKKLPRRDFESELLQQCEANADYWKSLELLGFAHPEGVAQSAPAAIAAPNFLSHVSTTEQMSSMFQQETQS</sequence>
<dbReference type="Proteomes" id="UP000319383">
    <property type="component" value="Chromosome"/>
</dbReference>
<keyword evidence="2" id="KW-1185">Reference proteome</keyword>
<dbReference type="SUPFAM" id="SSF52540">
    <property type="entry name" value="P-loop containing nucleoside triphosphate hydrolases"/>
    <property type="match status" value="1"/>
</dbReference>
<evidence type="ECO:0000313" key="2">
    <source>
        <dbReference type="Proteomes" id="UP000319383"/>
    </source>
</evidence>
<name>A0A517ZKR7_9PLAN</name>
<dbReference type="AlphaFoldDB" id="A0A517ZKR7"/>
<organism evidence="1 2">
    <name type="scientific">Symmachiella dynata</name>
    <dbReference type="NCBI Taxonomy" id="2527995"/>
    <lineage>
        <taxon>Bacteria</taxon>
        <taxon>Pseudomonadati</taxon>
        <taxon>Planctomycetota</taxon>
        <taxon>Planctomycetia</taxon>
        <taxon>Planctomycetales</taxon>
        <taxon>Planctomycetaceae</taxon>
        <taxon>Symmachiella</taxon>
    </lineage>
</organism>
<reference evidence="1 2" key="1">
    <citation type="submission" date="2019-02" db="EMBL/GenBank/DDBJ databases">
        <title>Deep-cultivation of Planctomycetes and their phenomic and genomic characterization uncovers novel biology.</title>
        <authorList>
            <person name="Wiegand S."/>
            <person name="Jogler M."/>
            <person name="Boedeker C."/>
            <person name="Pinto D."/>
            <person name="Vollmers J."/>
            <person name="Rivas-Marin E."/>
            <person name="Kohn T."/>
            <person name="Peeters S.H."/>
            <person name="Heuer A."/>
            <person name="Rast P."/>
            <person name="Oberbeckmann S."/>
            <person name="Bunk B."/>
            <person name="Jeske O."/>
            <person name="Meyerdierks A."/>
            <person name="Storesund J.E."/>
            <person name="Kallscheuer N."/>
            <person name="Luecker S."/>
            <person name="Lage O.M."/>
            <person name="Pohl T."/>
            <person name="Merkel B.J."/>
            <person name="Hornburger P."/>
            <person name="Mueller R.-W."/>
            <person name="Bruemmer F."/>
            <person name="Labrenz M."/>
            <person name="Spormann A.M."/>
            <person name="Op den Camp H."/>
            <person name="Overmann J."/>
            <person name="Amann R."/>
            <person name="Jetten M.S.M."/>
            <person name="Mascher T."/>
            <person name="Medema M.H."/>
            <person name="Devos D.P."/>
            <person name="Kaster A.-K."/>
            <person name="Ovreas L."/>
            <person name="Rohde M."/>
            <person name="Galperin M.Y."/>
            <person name="Jogler C."/>
        </authorList>
    </citation>
    <scope>NUCLEOTIDE SEQUENCE [LARGE SCALE GENOMIC DNA]</scope>
    <source>
        <strain evidence="1 2">Mal52</strain>
    </source>
</reference>
<dbReference type="Gene3D" id="3.40.50.300">
    <property type="entry name" value="P-loop containing nucleotide triphosphate hydrolases"/>
    <property type="match status" value="1"/>
</dbReference>
<proteinExistence type="predicted"/>
<evidence type="ECO:0008006" key="3">
    <source>
        <dbReference type="Google" id="ProtNLM"/>
    </source>
</evidence>
<gene>
    <name evidence="1" type="ORF">Mal52_14940</name>
</gene>
<dbReference type="InterPro" id="IPR027417">
    <property type="entry name" value="P-loop_NTPase"/>
</dbReference>
<protein>
    <recommendedName>
        <fullName evidence="3">Sulfotransferase domain protein</fullName>
    </recommendedName>
</protein>
<dbReference type="KEGG" id="sdyn:Mal52_14940"/>
<evidence type="ECO:0000313" key="1">
    <source>
        <dbReference type="EMBL" id="QDU43023.1"/>
    </source>
</evidence>
<dbReference type="EMBL" id="CP036276">
    <property type="protein sequence ID" value="QDU43023.1"/>
    <property type="molecule type" value="Genomic_DNA"/>
</dbReference>